<comment type="caution">
    <text evidence="2">The sequence shown here is derived from an EMBL/GenBank/DDBJ whole genome shotgun (WGS) entry which is preliminary data.</text>
</comment>
<dbReference type="EMBL" id="JAVRQU010000014">
    <property type="protein sequence ID" value="KAK5695476.1"/>
    <property type="molecule type" value="Genomic_DNA"/>
</dbReference>
<proteinExistence type="predicted"/>
<feature type="compositionally biased region" description="Basic residues" evidence="1">
    <location>
        <begin position="149"/>
        <end position="168"/>
    </location>
</feature>
<name>A0AAN7ZMC2_9PEZI</name>
<feature type="compositionally biased region" description="Basic residues" evidence="1">
    <location>
        <begin position="181"/>
        <end position="193"/>
    </location>
</feature>
<dbReference type="AlphaFoldDB" id="A0AAN7ZMC2"/>
<gene>
    <name evidence="2" type="ORF">LTR97_008984</name>
</gene>
<evidence type="ECO:0000313" key="3">
    <source>
        <dbReference type="Proteomes" id="UP001310594"/>
    </source>
</evidence>
<sequence>MTTPERDAWRFMKPQSSAKHLHMAMYAIENRPSTPPPLASECDAYWRETLLELCGDHEIYDALRDLNPDEQYWRKEENHCFRLVNMVLEYNNLPSWRTSEAECPPVEWFRTIFSRQRQRLMQASPPPSDTPRADEPEREAAKDENAKAKCGKAKRKMPLQKAERRRATRSSSAYDLPPSARTRRKLRSKPNDP</sequence>
<feature type="region of interest" description="Disordered" evidence="1">
    <location>
        <begin position="118"/>
        <end position="193"/>
    </location>
</feature>
<accession>A0AAN7ZMC2</accession>
<evidence type="ECO:0000256" key="1">
    <source>
        <dbReference type="SAM" id="MobiDB-lite"/>
    </source>
</evidence>
<feature type="compositionally biased region" description="Basic and acidic residues" evidence="1">
    <location>
        <begin position="131"/>
        <end position="147"/>
    </location>
</feature>
<dbReference type="Proteomes" id="UP001310594">
    <property type="component" value="Unassembled WGS sequence"/>
</dbReference>
<evidence type="ECO:0000313" key="2">
    <source>
        <dbReference type="EMBL" id="KAK5695476.1"/>
    </source>
</evidence>
<reference evidence="2" key="1">
    <citation type="submission" date="2023-08" db="EMBL/GenBank/DDBJ databases">
        <title>Black Yeasts Isolated from many extreme environments.</title>
        <authorList>
            <person name="Coleine C."/>
            <person name="Stajich J.E."/>
            <person name="Selbmann L."/>
        </authorList>
    </citation>
    <scope>NUCLEOTIDE SEQUENCE</scope>
    <source>
        <strain evidence="2">CCFEE 5810</strain>
    </source>
</reference>
<protein>
    <submittedName>
        <fullName evidence="2">Uncharacterized protein</fullName>
    </submittedName>
</protein>
<organism evidence="2 3">
    <name type="scientific">Elasticomyces elasticus</name>
    <dbReference type="NCBI Taxonomy" id="574655"/>
    <lineage>
        <taxon>Eukaryota</taxon>
        <taxon>Fungi</taxon>
        <taxon>Dikarya</taxon>
        <taxon>Ascomycota</taxon>
        <taxon>Pezizomycotina</taxon>
        <taxon>Dothideomycetes</taxon>
        <taxon>Dothideomycetidae</taxon>
        <taxon>Mycosphaerellales</taxon>
        <taxon>Teratosphaeriaceae</taxon>
        <taxon>Elasticomyces</taxon>
    </lineage>
</organism>